<dbReference type="PROSITE" id="PS51819">
    <property type="entry name" value="VOC"/>
    <property type="match status" value="2"/>
</dbReference>
<dbReference type="OrthoDB" id="192332at2157"/>
<evidence type="ECO:0000313" key="3">
    <source>
        <dbReference type="EMBL" id="RQG87914.1"/>
    </source>
</evidence>
<dbReference type="InterPro" id="IPR029068">
    <property type="entry name" value="Glyas_Bleomycin-R_OHBP_Dase"/>
</dbReference>
<dbReference type="Proteomes" id="UP000273828">
    <property type="component" value="Unassembled WGS sequence"/>
</dbReference>
<dbReference type="AlphaFoldDB" id="A0A3N6M063"/>
<evidence type="ECO:0000313" key="4">
    <source>
        <dbReference type="Proteomes" id="UP000273828"/>
    </source>
</evidence>
<evidence type="ECO:0000259" key="2">
    <source>
        <dbReference type="PROSITE" id="PS51819"/>
    </source>
</evidence>
<keyword evidence="4" id="KW-1185">Reference proteome</keyword>
<dbReference type="SUPFAM" id="SSF54593">
    <property type="entry name" value="Glyoxalase/Bleomycin resistance protein/Dihydroxybiphenyl dioxygenase"/>
    <property type="match status" value="2"/>
</dbReference>
<name>A0A3N6M063_9EURY</name>
<dbReference type="GO" id="GO:0046872">
    <property type="term" value="F:metal ion binding"/>
    <property type="evidence" value="ECO:0007669"/>
    <property type="project" value="UniProtKB-KW"/>
</dbReference>
<dbReference type="PANTHER" id="PTHR36113:SF6">
    <property type="entry name" value="FOSFOMYCIN RESISTANCE PROTEIN FOSX"/>
    <property type="match status" value="1"/>
</dbReference>
<sequence length="297" mass="33250">MVGQQRLEHAELGVTDLDDAVSFYTDVMGMIEIERSSDTVYLGCGLDENFDIAVTEGGTGTRHFAVRVDNSDELARYERNLDEEGVKTKRVDGEEPNQVEGIRFSMPMGVDMELVLVEDMGYRHSDEARVPGRSSVCPVDIDHITLGSLNPQENVEFLEDVVGFNVSEVLLKEDESWRGAFTRWGVHHHDVAVLGRPDGTEYNLRHIAWTMSSIDHMKAFIDNLAQAGYELEVTIHRHYAGDNLAAYFWEPGGNRFEICAEMATLDPNTPTNYCEPGEGYTAWGGVHPPESYRKDGS</sequence>
<proteinExistence type="predicted"/>
<dbReference type="InterPro" id="IPR037523">
    <property type="entry name" value="VOC_core"/>
</dbReference>
<organism evidence="3 4">
    <name type="scientific">Natrarchaeobius halalkaliphilus</name>
    <dbReference type="NCBI Taxonomy" id="1679091"/>
    <lineage>
        <taxon>Archaea</taxon>
        <taxon>Methanobacteriati</taxon>
        <taxon>Methanobacteriota</taxon>
        <taxon>Stenosarchaea group</taxon>
        <taxon>Halobacteria</taxon>
        <taxon>Halobacteriales</taxon>
        <taxon>Natrialbaceae</taxon>
        <taxon>Natrarchaeobius</taxon>
    </lineage>
</organism>
<dbReference type="Gene3D" id="3.10.180.10">
    <property type="entry name" value="2,3-Dihydroxybiphenyl 1,2-Dioxygenase, domain 1"/>
    <property type="match status" value="2"/>
</dbReference>
<dbReference type="PANTHER" id="PTHR36113">
    <property type="entry name" value="LYASE, PUTATIVE-RELATED-RELATED"/>
    <property type="match status" value="1"/>
</dbReference>
<gene>
    <name evidence="3" type="ORF">EA462_13710</name>
</gene>
<dbReference type="InterPro" id="IPR004360">
    <property type="entry name" value="Glyas_Fos-R_dOase_dom"/>
</dbReference>
<accession>A0A3N6M063</accession>
<keyword evidence="3" id="KW-0560">Oxidoreductase</keyword>
<feature type="domain" description="VOC" evidence="2">
    <location>
        <begin position="6"/>
        <end position="117"/>
    </location>
</feature>
<feature type="domain" description="VOC" evidence="2">
    <location>
        <begin position="140"/>
        <end position="261"/>
    </location>
</feature>
<dbReference type="InterPro" id="IPR051332">
    <property type="entry name" value="Fosfomycin_Res_Enzymes"/>
</dbReference>
<dbReference type="Pfam" id="PF00903">
    <property type="entry name" value="Glyoxalase"/>
    <property type="match status" value="2"/>
</dbReference>
<dbReference type="RefSeq" id="WP_124179113.1">
    <property type="nucleotide sequence ID" value="NZ_REFY01000005.1"/>
</dbReference>
<comment type="caution">
    <text evidence="3">The sequence shown here is derived from an EMBL/GenBank/DDBJ whole genome shotgun (WGS) entry which is preliminary data.</text>
</comment>
<protein>
    <submittedName>
        <fullName evidence="3">Catechol 2,3-dioxygenase</fullName>
    </submittedName>
</protein>
<evidence type="ECO:0000256" key="1">
    <source>
        <dbReference type="ARBA" id="ARBA00022723"/>
    </source>
</evidence>
<dbReference type="EMBL" id="REFY01000005">
    <property type="protein sequence ID" value="RQG87914.1"/>
    <property type="molecule type" value="Genomic_DNA"/>
</dbReference>
<keyword evidence="1" id="KW-0479">Metal-binding</keyword>
<dbReference type="GO" id="GO:0051213">
    <property type="term" value="F:dioxygenase activity"/>
    <property type="evidence" value="ECO:0007669"/>
    <property type="project" value="UniProtKB-KW"/>
</dbReference>
<keyword evidence="3" id="KW-0223">Dioxygenase</keyword>
<reference evidence="3 4" key="1">
    <citation type="submission" date="2018-10" db="EMBL/GenBank/DDBJ databases">
        <title>Natrarchaeobius chitinivorans gen. nov., sp. nov., and Natrarchaeobius haloalkaliphilus sp. nov., alkaliphilic, chitin-utilizing haloarchaea from hypersaline alkaline lakes.</title>
        <authorList>
            <person name="Sorokin D.Y."/>
            <person name="Elcheninov A.G."/>
            <person name="Kostrikina N.A."/>
            <person name="Bale N.J."/>
            <person name="Sinninghe Damste J.S."/>
            <person name="Khijniak T.V."/>
            <person name="Kublanov I.V."/>
            <person name="Toshchakov S.V."/>
        </authorList>
    </citation>
    <scope>NUCLEOTIDE SEQUENCE [LARGE SCALE GENOMIC DNA]</scope>
    <source>
        <strain evidence="3 4">AArcht-Sl</strain>
    </source>
</reference>